<dbReference type="AlphaFoldDB" id="A0A382ZVW5"/>
<proteinExistence type="predicted"/>
<organism evidence="1">
    <name type="scientific">marine metagenome</name>
    <dbReference type="NCBI Taxonomy" id="408172"/>
    <lineage>
        <taxon>unclassified sequences</taxon>
        <taxon>metagenomes</taxon>
        <taxon>ecological metagenomes</taxon>
    </lineage>
</organism>
<gene>
    <name evidence="1" type="ORF">METZ01_LOCUS451682</name>
</gene>
<name>A0A382ZVW5_9ZZZZ</name>
<dbReference type="EMBL" id="UINC01186560">
    <property type="protein sequence ID" value="SVD98828.1"/>
    <property type="molecule type" value="Genomic_DNA"/>
</dbReference>
<evidence type="ECO:0000313" key="1">
    <source>
        <dbReference type="EMBL" id="SVD98828.1"/>
    </source>
</evidence>
<protein>
    <submittedName>
        <fullName evidence="1">Uncharacterized protein</fullName>
    </submittedName>
</protein>
<sequence>MDIKVKMDKGCFYRNDVWFSPAYQRLTNSARDLLQCLWTEIIKREIKKEWKEFKNGDLSFTEGEYKQLTGKCSATFLNARNLLIEVGFIEITHRGGSCRGDRAMYKILFGIKNMPPSKEKWRRYPEENWTDDIPKSKGLTIGKKTQWKKGQSGRKVISHPIEVDPKV</sequence>
<reference evidence="1" key="1">
    <citation type="submission" date="2018-05" db="EMBL/GenBank/DDBJ databases">
        <authorList>
            <person name="Lanie J.A."/>
            <person name="Ng W.-L."/>
            <person name="Kazmierczak K.M."/>
            <person name="Andrzejewski T.M."/>
            <person name="Davidsen T.M."/>
            <person name="Wayne K.J."/>
            <person name="Tettelin H."/>
            <person name="Glass J.I."/>
            <person name="Rusch D."/>
            <person name="Podicherti R."/>
            <person name="Tsui H.-C.T."/>
            <person name="Winkler M.E."/>
        </authorList>
    </citation>
    <scope>NUCLEOTIDE SEQUENCE</scope>
</reference>
<accession>A0A382ZVW5</accession>